<dbReference type="Proteomes" id="UP000193719">
    <property type="component" value="Unassembled WGS sequence"/>
</dbReference>
<feature type="non-terminal residue" evidence="2">
    <location>
        <position position="1"/>
    </location>
</feature>
<keyword evidence="1" id="KW-0472">Membrane</keyword>
<accession>A0A1Y1VDL2</accession>
<gene>
    <name evidence="2" type="ORF">BCR36DRAFT_444786</name>
</gene>
<dbReference type="AlphaFoldDB" id="A0A1Y1VDL2"/>
<keyword evidence="3" id="KW-1185">Reference proteome</keyword>
<proteinExistence type="predicted"/>
<sequence length="168" mass="19962">KRKYFKKERTQFVNSVIHEIHDLILENKETFKNQNKLSDLIKDAHPLKKRNNSNKSNLVFEIASINGVSVLFFFLSYELNKIIKSMPYIRDIEPDKKLKLKIPSYDVENSKSGLRNKKFNFINDPEIDKIHNHNKNIFNDNKVNIEKIKNEMGWKDVKIKKNLIFICL</sequence>
<evidence type="ECO:0000313" key="2">
    <source>
        <dbReference type="EMBL" id="ORX52651.1"/>
    </source>
</evidence>
<feature type="transmembrane region" description="Helical" evidence="1">
    <location>
        <begin position="58"/>
        <end position="77"/>
    </location>
</feature>
<evidence type="ECO:0000313" key="3">
    <source>
        <dbReference type="Proteomes" id="UP000193719"/>
    </source>
</evidence>
<reference evidence="2 3" key="1">
    <citation type="submission" date="2016-08" db="EMBL/GenBank/DDBJ databases">
        <title>Genomes of anaerobic fungi encode conserved fungal cellulosomes for biomass hydrolysis.</title>
        <authorList>
            <consortium name="DOE Joint Genome Institute"/>
            <person name="Haitjema C.H."/>
            <person name="Gilmore S.P."/>
            <person name="Henske J.K."/>
            <person name="Solomon K.V."/>
            <person name="De Groot R."/>
            <person name="Kuo A."/>
            <person name="Mondo S.J."/>
            <person name="Salamov A.A."/>
            <person name="Labutti K."/>
            <person name="Zhao Z."/>
            <person name="Chiniquy J."/>
            <person name="Barry K."/>
            <person name="Brewer H.M."/>
            <person name="Purvine S.O."/>
            <person name="Wright A.T."/>
            <person name="Boxma B."/>
            <person name="Van Alen T."/>
            <person name="Hackstein J.H."/>
            <person name="Baker S.E."/>
            <person name="Grigoriev I.V."/>
            <person name="O'Malley M.A."/>
        </authorList>
    </citation>
    <scope>NUCLEOTIDE SEQUENCE [LARGE SCALE GENOMIC DNA]</scope>
    <source>
        <strain evidence="3">finn</strain>
    </source>
</reference>
<keyword evidence="1" id="KW-0812">Transmembrane</keyword>
<reference evidence="2 3" key="2">
    <citation type="submission" date="2016-08" db="EMBL/GenBank/DDBJ databases">
        <title>Pervasive Adenine N6-methylation of Active Genes in Fungi.</title>
        <authorList>
            <consortium name="DOE Joint Genome Institute"/>
            <person name="Mondo S.J."/>
            <person name="Dannebaum R.O."/>
            <person name="Kuo R.C."/>
            <person name="Labutti K."/>
            <person name="Haridas S."/>
            <person name="Kuo A."/>
            <person name="Salamov A."/>
            <person name="Ahrendt S.R."/>
            <person name="Lipzen A."/>
            <person name="Sullivan W."/>
            <person name="Andreopoulos W.B."/>
            <person name="Clum A."/>
            <person name="Lindquist E."/>
            <person name="Daum C."/>
            <person name="Ramamoorthy G.K."/>
            <person name="Gryganskyi A."/>
            <person name="Culley D."/>
            <person name="Magnuson J.K."/>
            <person name="James T.Y."/>
            <person name="O'Malley M.A."/>
            <person name="Stajich J.E."/>
            <person name="Spatafora J.W."/>
            <person name="Visel A."/>
            <person name="Grigoriev I.V."/>
        </authorList>
    </citation>
    <scope>NUCLEOTIDE SEQUENCE [LARGE SCALE GENOMIC DNA]</scope>
    <source>
        <strain evidence="3">finn</strain>
    </source>
</reference>
<dbReference type="EMBL" id="MCFH01000015">
    <property type="protein sequence ID" value="ORX52651.1"/>
    <property type="molecule type" value="Genomic_DNA"/>
</dbReference>
<name>A0A1Y1VDL2_9FUNG</name>
<organism evidence="2 3">
    <name type="scientific">Piromyces finnis</name>
    <dbReference type="NCBI Taxonomy" id="1754191"/>
    <lineage>
        <taxon>Eukaryota</taxon>
        <taxon>Fungi</taxon>
        <taxon>Fungi incertae sedis</taxon>
        <taxon>Chytridiomycota</taxon>
        <taxon>Chytridiomycota incertae sedis</taxon>
        <taxon>Neocallimastigomycetes</taxon>
        <taxon>Neocallimastigales</taxon>
        <taxon>Neocallimastigaceae</taxon>
        <taxon>Piromyces</taxon>
    </lineage>
</organism>
<protein>
    <submittedName>
        <fullName evidence="2">Uncharacterized protein</fullName>
    </submittedName>
</protein>
<evidence type="ECO:0000256" key="1">
    <source>
        <dbReference type="SAM" id="Phobius"/>
    </source>
</evidence>
<comment type="caution">
    <text evidence="2">The sequence shown here is derived from an EMBL/GenBank/DDBJ whole genome shotgun (WGS) entry which is preliminary data.</text>
</comment>
<keyword evidence="1" id="KW-1133">Transmembrane helix</keyword>